<accession>A0A0E0B3T9</accession>
<evidence type="ECO:0000256" key="11">
    <source>
        <dbReference type="SAM" id="MobiDB-lite"/>
    </source>
</evidence>
<proteinExistence type="inferred from homology"/>
<reference evidence="13" key="2">
    <citation type="submission" date="2018-05" db="EMBL/GenBank/DDBJ databases">
        <title>OgluRS3 (Oryza glumaepatula Reference Sequence Version 3).</title>
        <authorList>
            <person name="Zhang J."/>
            <person name="Kudrna D."/>
            <person name="Lee S."/>
            <person name="Talag J."/>
            <person name="Welchert J."/>
            <person name="Wing R.A."/>
        </authorList>
    </citation>
    <scope>NUCLEOTIDE SEQUENCE [LARGE SCALE GENOMIC DNA]</scope>
</reference>
<evidence type="ECO:0000256" key="7">
    <source>
        <dbReference type="ARBA" id="ARBA00023163"/>
    </source>
</evidence>
<evidence type="ECO:0000256" key="10">
    <source>
        <dbReference type="SAM" id="Coils"/>
    </source>
</evidence>
<keyword evidence="8" id="KW-0539">Nucleus</keyword>
<dbReference type="PANTHER" id="PTHR10015">
    <property type="entry name" value="HEAT SHOCK TRANSCRIPTION FACTOR"/>
    <property type="match status" value="1"/>
</dbReference>
<keyword evidence="10" id="KW-0175">Coiled coil</keyword>
<name>A0A0E0B3T9_9ORYZ</name>
<keyword evidence="3" id="KW-0597">Phosphoprotein</keyword>
<dbReference type="Pfam" id="PF00447">
    <property type="entry name" value="HSF_DNA-bind"/>
    <property type="match status" value="1"/>
</dbReference>
<keyword evidence="5" id="KW-0346">Stress response</keyword>
<comment type="subunit">
    <text evidence="2">Homotrimer.</text>
</comment>
<organism evidence="13">
    <name type="scientific">Oryza glumipatula</name>
    <dbReference type="NCBI Taxonomy" id="40148"/>
    <lineage>
        <taxon>Eukaryota</taxon>
        <taxon>Viridiplantae</taxon>
        <taxon>Streptophyta</taxon>
        <taxon>Embryophyta</taxon>
        <taxon>Tracheophyta</taxon>
        <taxon>Spermatophyta</taxon>
        <taxon>Magnoliopsida</taxon>
        <taxon>Liliopsida</taxon>
        <taxon>Poales</taxon>
        <taxon>Poaceae</taxon>
        <taxon>BOP clade</taxon>
        <taxon>Oryzoideae</taxon>
        <taxon>Oryzeae</taxon>
        <taxon>Oryzinae</taxon>
        <taxon>Oryza</taxon>
    </lineage>
</organism>
<dbReference type="FunFam" id="1.10.10.10:FF:000037">
    <property type="entry name" value="Heat stress transcription factor B-4"/>
    <property type="match status" value="1"/>
</dbReference>
<dbReference type="GO" id="GO:0003700">
    <property type="term" value="F:DNA-binding transcription factor activity"/>
    <property type="evidence" value="ECO:0007669"/>
    <property type="project" value="InterPro"/>
</dbReference>
<sequence>MERCGSWSDCEAAAAAAAQKAVPAPFLTKTYQLVDDPATDHIVSWGDDRVSTFVVWRPPEFARDILPNYFKHNNFSSFVRQLNTYGFRKVVPERWEFANEFFRKGEKQLLTEIHRRKTSSASTASPSPPPFFAPPHFPLFHHPGVAAAQHHHAFVGDDGVVAAHGIGMPFPQPHWREPNLPVATRLLALGGPAPSPSSVEAGGAGRAATAAVLMEENERLRRSNTALLQELAHMRKLYNDIIYFVQNHVRPVAPSPAAAAFLQGLGMQARKKPAAANVLNNSGGSTTSSSSLTIAEEPSPPPQQQHLAGEKSGGEAGSSSAARSSAPTKLFGVHLSAAPCGAGSKRASSPEEHPPTSPATKPRLVLECDDLSLTVAPSSSSQQQLSAASSPTSTS</sequence>
<evidence type="ECO:0000256" key="6">
    <source>
        <dbReference type="ARBA" id="ARBA00023125"/>
    </source>
</evidence>
<comment type="subcellular location">
    <subcellularLocation>
        <location evidence="1">Nucleus</location>
    </subcellularLocation>
</comment>
<dbReference type="SUPFAM" id="SSF46785">
    <property type="entry name" value="Winged helix' DNA-binding domain"/>
    <property type="match status" value="1"/>
</dbReference>
<dbReference type="PANTHER" id="PTHR10015:SF411">
    <property type="entry name" value="HEAT STRESS TRANSCRIPTION FACTOR B-4A-RELATED"/>
    <property type="match status" value="1"/>
</dbReference>
<evidence type="ECO:0000256" key="4">
    <source>
        <dbReference type="ARBA" id="ARBA00023015"/>
    </source>
</evidence>
<dbReference type="HOGENOM" id="CLU_030308_3_1_1"/>
<evidence type="ECO:0000256" key="1">
    <source>
        <dbReference type="ARBA" id="ARBA00004123"/>
    </source>
</evidence>
<evidence type="ECO:0000256" key="3">
    <source>
        <dbReference type="ARBA" id="ARBA00022553"/>
    </source>
</evidence>
<dbReference type="PROSITE" id="PS00434">
    <property type="entry name" value="HSF_DOMAIN"/>
    <property type="match status" value="1"/>
</dbReference>
<dbReference type="SMART" id="SM00415">
    <property type="entry name" value="HSF"/>
    <property type="match status" value="1"/>
</dbReference>
<feature type="coiled-coil region" evidence="10">
    <location>
        <begin position="210"/>
        <end position="237"/>
    </location>
</feature>
<dbReference type="InterPro" id="IPR000232">
    <property type="entry name" value="HSF_DNA-bd"/>
</dbReference>
<evidence type="ECO:0000256" key="9">
    <source>
        <dbReference type="RuleBase" id="RU004020"/>
    </source>
</evidence>
<evidence type="ECO:0000256" key="5">
    <source>
        <dbReference type="ARBA" id="ARBA00023016"/>
    </source>
</evidence>
<dbReference type="EnsemblPlants" id="OGLUM09G13090.1">
    <property type="protein sequence ID" value="OGLUM09G13090.1"/>
    <property type="gene ID" value="OGLUM09G13090"/>
</dbReference>
<comment type="similarity">
    <text evidence="9">Belongs to the HSF family.</text>
</comment>
<dbReference type="InterPro" id="IPR036390">
    <property type="entry name" value="WH_DNA-bd_sf"/>
</dbReference>
<dbReference type="Gene3D" id="1.10.10.10">
    <property type="entry name" value="Winged helix-like DNA-binding domain superfamily/Winged helix DNA-binding domain"/>
    <property type="match status" value="1"/>
</dbReference>
<feature type="domain" description="HSF-type DNA-binding" evidence="12">
    <location>
        <begin position="66"/>
        <end position="90"/>
    </location>
</feature>
<dbReference type="Proteomes" id="UP000026961">
    <property type="component" value="Chromosome 9"/>
</dbReference>
<evidence type="ECO:0000256" key="2">
    <source>
        <dbReference type="ARBA" id="ARBA00011233"/>
    </source>
</evidence>
<protein>
    <recommendedName>
        <fullName evidence="12">HSF-type DNA-binding domain-containing protein</fullName>
    </recommendedName>
</protein>
<dbReference type="AlphaFoldDB" id="A0A0E0B3T9"/>
<dbReference type="GO" id="GO:0005634">
    <property type="term" value="C:nucleus"/>
    <property type="evidence" value="ECO:0007669"/>
    <property type="project" value="UniProtKB-SubCell"/>
</dbReference>
<evidence type="ECO:0000313" key="14">
    <source>
        <dbReference type="Proteomes" id="UP000026961"/>
    </source>
</evidence>
<dbReference type="eggNOG" id="KOG0627">
    <property type="taxonomic scope" value="Eukaryota"/>
</dbReference>
<dbReference type="PRINTS" id="PR00056">
    <property type="entry name" value="HSFDOMAIN"/>
</dbReference>
<evidence type="ECO:0000256" key="8">
    <source>
        <dbReference type="ARBA" id="ARBA00023242"/>
    </source>
</evidence>
<feature type="compositionally biased region" description="Low complexity" evidence="11">
    <location>
        <begin position="279"/>
        <end position="292"/>
    </location>
</feature>
<evidence type="ECO:0000313" key="13">
    <source>
        <dbReference type="EnsemblPlants" id="OGLUM09G13090.1"/>
    </source>
</evidence>
<feature type="region of interest" description="Disordered" evidence="11">
    <location>
        <begin position="277"/>
        <end position="395"/>
    </location>
</feature>
<evidence type="ECO:0000259" key="12">
    <source>
        <dbReference type="PROSITE" id="PS00434"/>
    </source>
</evidence>
<keyword evidence="7" id="KW-0804">Transcription</keyword>
<feature type="compositionally biased region" description="Low complexity" evidence="11">
    <location>
        <begin position="376"/>
        <end position="395"/>
    </location>
</feature>
<keyword evidence="4" id="KW-0805">Transcription regulation</keyword>
<dbReference type="GO" id="GO:0000978">
    <property type="term" value="F:RNA polymerase II cis-regulatory region sequence-specific DNA binding"/>
    <property type="evidence" value="ECO:0007669"/>
    <property type="project" value="TreeGrafter"/>
</dbReference>
<reference evidence="13" key="1">
    <citation type="submission" date="2015-04" db="UniProtKB">
        <authorList>
            <consortium name="EnsemblPlants"/>
        </authorList>
    </citation>
    <scope>IDENTIFICATION</scope>
</reference>
<dbReference type="Gramene" id="OGLUM09G13090.1">
    <property type="protein sequence ID" value="OGLUM09G13090.1"/>
    <property type="gene ID" value="OGLUM09G13090"/>
</dbReference>
<keyword evidence="14" id="KW-1185">Reference proteome</keyword>
<feature type="compositionally biased region" description="Low complexity" evidence="11">
    <location>
        <begin position="317"/>
        <end position="326"/>
    </location>
</feature>
<dbReference type="GO" id="GO:0006357">
    <property type="term" value="P:regulation of transcription by RNA polymerase II"/>
    <property type="evidence" value="ECO:0007669"/>
    <property type="project" value="TreeGrafter"/>
</dbReference>
<dbReference type="InterPro" id="IPR036388">
    <property type="entry name" value="WH-like_DNA-bd_sf"/>
</dbReference>
<dbReference type="STRING" id="40148.A0A0E0B3T9"/>
<keyword evidence="6" id="KW-0238">DNA-binding</keyword>